<organism evidence="1 2">
    <name type="scientific">Pristionchus entomophagus</name>
    <dbReference type="NCBI Taxonomy" id="358040"/>
    <lineage>
        <taxon>Eukaryota</taxon>
        <taxon>Metazoa</taxon>
        <taxon>Ecdysozoa</taxon>
        <taxon>Nematoda</taxon>
        <taxon>Chromadorea</taxon>
        <taxon>Rhabditida</taxon>
        <taxon>Rhabditina</taxon>
        <taxon>Diplogasteromorpha</taxon>
        <taxon>Diplogasteroidea</taxon>
        <taxon>Neodiplogasteridae</taxon>
        <taxon>Pristionchus</taxon>
    </lineage>
</organism>
<sequence length="94" mass="10528">SKKLERAKELCGNDQGERIKRSEKCGQDCACVGGSKQCKCNPNNSARVECSEDCECTVESCSNRLLQRGRQTPILIIRHPEMGWTCRALEDLPK</sequence>
<keyword evidence="2" id="KW-1185">Reference proteome</keyword>
<dbReference type="Proteomes" id="UP001432027">
    <property type="component" value="Unassembled WGS sequence"/>
</dbReference>
<evidence type="ECO:0008006" key="3">
    <source>
        <dbReference type="Google" id="ProtNLM"/>
    </source>
</evidence>
<protein>
    <recommendedName>
        <fullName evidence="3">CRC domain-containing protein</fullName>
    </recommendedName>
</protein>
<dbReference type="AlphaFoldDB" id="A0AAV5TT95"/>
<dbReference type="EMBL" id="BTSX01000004">
    <property type="protein sequence ID" value="GMS97496.1"/>
    <property type="molecule type" value="Genomic_DNA"/>
</dbReference>
<evidence type="ECO:0000313" key="2">
    <source>
        <dbReference type="Proteomes" id="UP001432027"/>
    </source>
</evidence>
<reference evidence="1" key="1">
    <citation type="submission" date="2023-10" db="EMBL/GenBank/DDBJ databases">
        <title>Genome assembly of Pristionchus species.</title>
        <authorList>
            <person name="Yoshida K."/>
            <person name="Sommer R.J."/>
        </authorList>
    </citation>
    <scope>NUCLEOTIDE SEQUENCE</scope>
    <source>
        <strain evidence="1">RS0144</strain>
    </source>
</reference>
<dbReference type="SUPFAM" id="SSF82199">
    <property type="entry name" value="SET domain"/>
    <property type="match status" value="1"/>
</dbReference>
<dbReference type="InterPro" id="IPR046341">
    <property type="entry name" value="SET_dom_sf"/>
</dbReference>
<name>A0AAV5TT95_9BILA</name>
<proteinExistence type="predicted"/>
<comment type="caution">
    <text evidence="1">The sequence shown here is derived from an EMBL/GenBank/DDBJ whole genome shotgun (WGS) entry which is preliminary data.</text>
</comment>
<gene>
    <name evidence="1" type="ORF">PENTCL1PPCAC_19671</name>
</gene>
<dbReference type="Gene3D" id="2.170.270.10">
    <property type="entry name" value="SET domain"/>
    <property type="match status" value="1"/>
</dbReference>
<accession>A0AAV5TT95</accession>
<feature type="non-terminal residue" evidence="1">
    <location>
        <position position="1"/>
    </location>
</feature>
<feature type="non-terminal residue" evidence="1">
    <location>
        <position position="94"/>
    </location>
</feature>
<evidence type="ECO:0000313" key="1">
    <source>
        <dbReference type="EMBL" id="GMS97496.1"/>
    </source>
</evidence>